<dbReference type="Gene3D" id="3.10.129.10">
    <property type="entry name" value="Hotdog Thioesterase"/>
    <property type="match status" value="1"/>
</dbReference>
<dbReference type="Proteomes" id="UP000260680">
    <property type="component" value="Unassembled WGS sequence"/>
</dbReference>
<dbReference type="SUPFAM" id="SSF54637">
    <property type="entry name" value="Thioesterase/thiol ester dehydrase-isomerase"/>
    <property type="match status" value="1"/>
</dbReference>
<dbReference type="AlphaFoldDB" id="A0A3E2NDR8"/>
<dbReference type="CDD" id="cd00586">
    <property type="entry name" value="4HBT"/>
    <property type="match status" value="1"/>
</dbReference>
<gene>
    <name evidence="3" type="ORF">DS742_09640</name>
</gene>
<reference evidence="3 4" key="1">
    <citation type="submission" date="2018-07" db="EMBL/GenBank/DDBJ databases">
        <title>New species, Clostridium PI-S10-A1B.</title>
        <authorList>
            <person name="Krishna G."/>
            <person name="Summeta K."/>
            <person name="Shikha S."/>
            <person name="Prabhu P.B."/>
            <person name="Suresh K."/>
        </authorList>
    </citation>
    <scope>NUCLEOTIDE SEQUENCE [LARGE SCALE GENOMIC DNA]</scope>
    <source>
        <strain evidence="3 4">PI-S10-A1B</strain>
    </source>
</reference>
<sequence length="181" mass="21588">MLRSDLGSAGDRLLAHVRERKQIFYGAHKDYGYLTGQEMNIILTNQCWFEVQGHELDSFKHVNNSVYLNYLETVRWNFFREFSMMEDLEREKLYPVVIEVNVRYMKELRLFDQFVINSRYWIEDNYIVSDHKAVCNDRKATMMKAKVKMLLVSEDRIVYDIPPHIRELFSAGEPILAHRGE</sequence>
<comment type="similarity">
    <text evidence="1">Belongs to the 4-hydroxybenzoyl-CoA thioesterase family.</text>
</comment>
<organism evidence="3 4">
    <name type="scientific">Lacrimispora amygdalina</name>
    <dbReference type="NCBI Taxonomy" id="253257"/>
    <lineage>
        <taxon>Bacteria</taxon>
        <taxon>Bacillati</taxon>
        <taxon>Bacillota</taxon>
        <taxon>Clostridia</taxon>
        <taxon>Lachnospirales</taxon>
        <taxon>Lachnospiraceae</taxon>
        <taxon>Lacrimispora</taxon>
    </lineage>
</organism>
<evidence type="ECO:0000313" key="4">
    <source>
        <dbReference type="Proteomes" id="UP000260680"/>
    </source>
</evidence>
<dbReference type="OrthoDB" id="9801517at2"/>
<dbReference type="Pfam" id="PF13279">
    <property type="entry name" value="4HBT_2"/>
    <property type="match status" value="1"/>
</dbReference>
<evidence type="ECO:0000256" key="1">
    <source>
        <dbReference type="ARBA" id="ARBA00005953"/>
    </source>
</evidence>
<dbReference type="GO" id="GO:0047617">
    <property type="term" value="F:fatty acyl-CoA hydrolase activity"/>
    <property type="evidence" value="ECO:0007669"/>
    <property type="project" value="TreeGrafter"/>
</dbReference>
<protein>
    <submittedName>
        <fullName evidence="3">Acyl-CoA thioesterase</fullName>
    </submittedName>
</protein>
<keyword evidence="2" id="KW-0378">Hydrolase</keyword>
<dbReference type="PANTHER" id="PTHR31793:SF27">
    <property type="entry name" value="NOVEL THIOESTERASE SUPERFAMILY DOMAIN AND SAPOSIN A-TYPE DOMAIN CONTAINING PROTEIN (0610012H03RIK)"/>
    <property type="match status" value="1"/>
</dbReference>
<name>A0A3E2NDR8_9FIRM</name>
<dbReference type="InterPro" id="IPR029069">
    <property type="entry name" value="HotDog_dom_sf"/>
</dbReference>
<dbReference type="EMBL" id="QOHO01000027">
    <property type="protein sequence ID" value="RFZ79113.1"/>
    <property type="molecule type" value="Genomic_DNA"/>
</dbReference>
<accession>A0A3E2NDR8</accession>
<proteinExistence type="inferred from homology"/>
<dbReference type="PANTHER" id="PTHR31793">
    <property type="entry name" value="4-HYDROXYBENZOYL-COA THIOESTERASE FAMILY MEMBER"/>
    <property type="match status" value="1"/>
</dbReference>
<evidence type="ECO:0000256" key="2">
    <source>
        <dbReference type="ARBA" id="ARBA00022801"/>
    </source>
</evidence>
<dbReference type="InterPro" id="IPR050563">
    <property type="entry name" value="4-hydroxybenzoyl-CoA_TE"/>
</dbReference>
<evidence type="ECO:0000313" key="3">
    <source>
        <dbReference type="EMBL" id="RFZ79113.1"/>
    </source>
</evidence>
<comment type="caution">
    <text evidence="3">The sequence shown here is derived from an EMBL/GenBank/DDBJ whole genome shotgun (WGS) entry which is preliminary data.</text>
</comment>